<feature type="non-terminal residue" evidence="2">
    <location>
        <position position="1"/>
    </location>
</feature>
<evidence type="ECO:0000313" key="3">
    <source>
        <dbReference type="Proteomes" id="UP001239795"/>
    </source>
</evidence>
<organism evidence="2 3">
    <name type="scientific">Colletotrichum melonis</name>
    <dbReference type="NCBI Taxonomy" id="1209925"/>
    <lineage>
        <taxon>Eukaryota</taxon>
        <taxon>Fungi</taxon>
        <taxon>Dikarya</taxon>
        <taxon>Ascomycota</taxon>
        <taxon>Pezizomycotina</taxon>
        <taxon>Sordariomycetes</taxon>
        <taxon>Hypocreomycetidae</taxon>
        <taxon>Glomerellales</taxon>
        <taxon>Glomerellaceae</taxon>
        <taxon>Colletotrichum</taxon>
        <taxon>Colletotrichum acutatum species complex</taxon>
    </lineage>
</organism>
<proteinExistence type="predicted"/>
<evidence type="ECO:0000256" key="1">
    <source>
        <dbReference type="SAM" id="MobiDB-lite"/>
    </source>
</evidence>
<dbReference type="AlphaFoldDB" id="A0AAI9V184"/>
<gene>
    <name evidence="2" type="ORF">CMEL01_00474</name>
</gene>
<name>A0AAI9V184_9PEZI</name>
<accession>A0AAI9V184</accession>
<protein>
    <submittedName>
        <fullName evidence="2">Uncharacterized protein</fullName>
    </submittedName>
</protein>
<dbReference type="Proteomes" id="UP001239795">
    <property type="component" value="Unassembled WGS sequence"/>
</dbReference>
<sequence length="74" mass="8076">VWPEHIRTHRGKVSGQQGTPARGGCDNGRQLVLSTYVGTGNRKGFISTVSITCTISYNFRWGQAVLTKGVENLI</sequence>
<comment type="caution">
    <text evidence="2">The sequence shown here is derived from an EMBL/GenBank/DDBJ whole genome shotgun (WGS) entry which is preliminary data.</text>
</comment>
<feature type="region of interest" description="Disordered" evidence="1">
    <location>
        <begin position="1"/>
        <end position="24"/>
    </location>
</feature>
<dbReference type="EMBL" id="MLGG01000001">
    <property type="protein sequence ID" value="KAK1468707.1"/>
    <property type="molecule type" value="Genomic_DNA"/>
</dbReference>
<reference evidence="2 3" key="1">
    <citation type="submission" date="2016-10" db="EMBL/GenBank/DDBJ databases">
        <title>The genome sequence of Colletotrichum fioriniae PJ7.</title>
        <authorList>
            <person name="Baroncelli R."/>
        </authorList>
    </citation>
    <scope>NUCLEOTIDE SEQUENCE [LARGE SCALE GENOMIC DNA]</scope>
    <source>
        <strain evidence="2">Col 31</strain>
    </source>
</reference>
<evidence type="ECO:0000313" key="2">
    <source>
        <dbReference type="EMBL" id="KAK1468707.1"/>
    </source>
</evidence>
<keyword evidence="3" id="KW-1185">Reference proteome</keyword>